<evidence type="ECO:0000256" key="2">
    <source>
        <dbReference type="ARBA" id="ARBA00023002"/>
    </source>
</evidence>
<dbReference type="PRINTS" id="PR00469">
    <property type="entry name" value="PNDRDTASEII"/>
</dbReference>
<reference evidence="6 7" key="1">
    <citation type="submission" date="2019-02" db="EMBL/GenBank/DDBJ databases">
        <title>Draft genome sequence of Amycolatopsis sp. 8-3EHSu isolated from roots of Suaeda maritima.</title>
        <authorList>
            <person name="Duangmal K."/>
            <person name="Chantavorakit T."/>
        </authorList>
    </citation>
    <scope>NUCLEOTIDE SEQUENCE [LARGE SCALE GENOMIC DNA]</scope>
    <source>
        <strain evidence="6 7">8-3EHSu</strain>
    </source>
</reference>
<dbReference type="RefSeq" id="WP_130473543.1">
    <property type="nucleotide sequence ID" value="NZ_SFCC01000001.1"/>
</dbReference>
<evidence type="ECO:0000259" key="4">
    <source>
        <dbReference type="Pfam" id="PF07992"/>
    </source>
</evidence>
<keyword evidence="6" id="KW-0489">Methyltransferase</keyword>
<dbReference type="EMBL" id="SFCC01000001">
    <property type="protein sequence ID" value="RZQ65974.1"/>
    <property type="molecule type" value="Genomic_DNA"/>
</dbReference>
<sequence length="547" mass="58549">MTFTKRYDVVVVGGGAAGLSAALTLGRARRSVLVIDAGRPRNAPAAHAHNYLGREGVPPLELLQLGRAEIAQYGAEVVEGTVVSARRVHEGHFTVTLADGSAVDARRLVLATGVVDELPDIPGLAQRWGRDVLHCPFCHGWEVRDYAIAVVAVGPTAMHQALLWRQWTDRLTLLTNESFTPTAGEREQLDARDITVVDGAVSGLEITGDALTGIRLADGTVVACEAAVVGAPVTVRSPIVESLGLHLSDVYFGEQLIGQVVKVDDAGATSEPGVWAAGNVTSFKAQVISSAAAGVNVGGVVNADLVEEDTRDAVAARRGFTAETERHAAEHRRHHGHRHVTPGSEQEWDALYGEREQIWSGNPNIALVRHATDLAPGRALELGCGEGADTIWLARRGWTVTATDISGVALARAKAAAEREGVADRIDWQHRDLADGLPDGTFDLVTAMFLHAKQEMPRERILREAAAAVAPGGSLMVVGHGGLAPWSEEESPEYLPTPEEVLDSLGLPEGEWEVTQSYDYERTAKGPDGEPVVREDNVLMLRRRPVS</sequence>
<dbReference type="Proteomes" id="UP000292003">
    <property type="component" value="Unassembled WGS sequence"/>
</dbReference>
<keyword evidence="1" id="KW-0285">Flavoprotein</keyword>
<feature type="domain" description="FAD/NAD(P)-binding" evidence="4">
    <location>
        <begin position="7"/>
        <end position="291"/>
    </location>
</feature>
<protein>
    <submittedName>
        <fullName evidence="6">Methyltransferase domain-containing protein</fullName>
    </submittedName>
</protein>
<evidence type="ECO:0000256" key="1">
    <source>
        <dbReference type="ARBA" id="ARBA00022630"/>
    </source>
</evidence>
<dbReference type="GO" id="GO:0032259">
    <property type="term" value="P:methylation"/>
    <property type="evidence" value="ECO:0007669"/>
    <property type="project" value="UniProtKB-KW"/>
</dbReference>
<accession>A0A4Q7JGK9</accession>
<dbReference type="SUPFAM" id="SSF51905">
    <property type="entry name" value="FAD/NAD(P)-binding domain"/>
    <property type="match status" value="1"/>
</dbReference>
<dbReference type="AlphaFoldDB" id="A0A4Q7JGK9"/>
<organism evidence="6 7">
    <name type="scientific">Amycolatopsis suaedae</name>
    <dbReference type="NCBI Taxonomy" id="2510978"/>
    <lineage>
        <taxon>Bacteria</taxon>
        <taxon>Bacillati</taxon>
        <taxon>Actinomycetota</taxon>
        <taxon>Actinomycetes</taxon>
        <taxon>Pseudonocardiales</taxon>
        <taxon>Pseudonocardiaceae</taxon>
        <taxon>Amycolatopsis</taxon>
    </lineage>
</organism>
<dbReference type="Gene3D" id="3.40.50.150">
    <property type="entry name" value="Vaccinia Virus protein VP39"/>
    <property type="match status" value="1"/>
</dbReference>
<dbReference type="Pfam" id="PF13649">
    <property type="entry name" value="Methyltransf_25"/>
    <property type="match status" value="1"/>
</dbReference>
<dbReference type="PANTHER" id="PTHR48105">
    <property type="entry name" value="THIOREDOXIN REDUCTASE 1-RELATED-RELATED"/>
    <property type="match status" value="1"/>
</dbReference>
<dbReference type="GO" id="GO:0008168">
    <property type="term" value="F:methyltransferase activity"/>
    <property type="evidence" value="ECO:0007669"/>
    <property type="project" value="UniProtKB-KW"/>
</dbReference>
<dbReference type="InterPro" id="IPR050097">
    <property type="entry name" value="Ferredoxin-NADP_redctase_2"/>
</dbReference>
<keyword evidence="6" id="KW-0808">Transferase</keyword>
<dbReference type="CDD" id="cd02440">
    <property type="entry name" value="AdoMet_MTases"/>
    <property type="match status" value="1"/>
</dbReference>
<dbReference type="InterPro" id="IPR023753">
    <property type="entry name" value="FAD/NAD-binding_dom"/>
</dbReference>
<dbReference type="SUPFAM" id="SSF53335">
    <property type="entry name" value="S-adenosyl-L-methionine-dependent methyltransferases"/>
    <property type="match status" value="1"/>
</dbReference>
<dbReference type="OrthoDB" id="9786503at2"/>
<comment type="catalytic activity">
    <reaction evidence="3">
        <text>[thioredoxin]-dithiol + NADP(+) = [thioredoxin]-disulfide + NADPH + H(+)</text>
        <dbReference type="Rhea" id="RHEA:20345"/>
        <dbReference type="Rhea" id="RHEA-COMP:10698"/>
        <dbReference type="Rhea" id="RHEA-COMP:10700"/>
        <dbReference type="ChEBI" id="CHEBI:15378"/>
        <dbReference type="ChEBI" id="CHEBI:29950"/>
        <dbReference type="ChEBI" id="CHEBI:50058"/>
        <dbReference type="ChEBI" id="CHEBI:57783"/>
        <dbReference type="ChEBI" id="CHEBI:58349"/>
        <dbReference type="EC" id="1.8.1.9"/>
    </reaction>
</comment>
<dbReference type="InterPro" id="IPR029063">
    <property type="entry name" value="SAM-dependent_MTases_sf"/>
</dbReference>
<keyword evidence="2" id="KW-0560">Oxidoreductase</keyword>
<dbReference type="PRINTS" id="PR00368">
    <property type="entry name" value="FADPNR"/>
</dbReference>
<comment type="caution">
    <text evidence="6">The sequence shown here is derived from an EMBL/GenBank/DDBJ whole genome shotgun (WGS) entry which is preliminary data.</text>
</comment>
<dbReference type="Gene3D" id="3.50.50.60">
    <property type="entry name" value="FAD/NAD(P)-binding domain"/>
    <property type="match status" value="2"/>
</dbReference>
<proteinExistence type="predicted"/>
<evidence type="ECO:0000313" key="7">
    <source>
        <dbReference type="Proteomes" id="UP000292003"/>
    </source>
</evidence>
<name>A0A4Q7JGK9_9PSEU</name>
<gene>
    <name evidence="6" type="ORF">EWH70_02590</name>
</gene>
<dbReference type="InterPro" id="IPR036188">
    <property type="entry name" value="FAD/NAD-bd_sf"/>
</dbReference>
<evidence type="ECO:0000259" key="5">
    <source>
        <dbReference type="Pfam" id="PF13649"/>
    </source>
</evidence>
<keyword evidence="7" id="KW-1185">Reference proteome</keyword>
<dbReference type="Pfam" id="PF07992">
    <property type="entry name" value="Pyr_redox_2"/>
    <property type="match status" value="1"/>
</dbReference>
<dbReference type="GO" id="GO:0004791">
    <property type="term" value="F:thioredoxin-disulfide reductase (NADPH) activity"/>
    <property type="evidence" value="ECO:0007669"/>
    <property type="project" value="UniProtKB-EC"/>
</dbReference>
<feature type="domain" description="Methyltransferase" evidence="5">
    <location>
        <begin position="380"/>
        <end position="473"/>
    </location>
</feature>
<evidence type="ECO:0000256" key="3">
    <source>
        <dbReference type="ARBA" id="ARBA00048132"/>
    </source>
</evidence>
<evidence type="ECO:0000313" key="6">
    <source>
        <dbReference type="EMBL" id="RZQ65974.1"/>
    </source>
</evidence>
<dbReference type="InterPro" id="IPR041698">
    <property type="entry name" value="Methyltransf_25"/>
</dbReference>